<dbReference type="RefSeq" id="WP_184088636.1">
    <property type="nucleotide sequence ID" value="NZ_AP023367.1"/>
</dbReference>
<organism evidence="1 2">
    <name type="scientific">Anaerocolumna cellulosilytica</name>
    <dbReference type="NCBI Taxonomy" id="433286"/>
    <lineage>
        <taxon>Bacteria</taxon>
        <taxon>Bacillati</taxon>
        <taxon>Bacillota</taxon>
        <taxon>Clostridia</taxon>
        <taxon>Lachnospirales</taxon>
        <taxon>Lachnospiraceae</taxon>
        <taxon>Anaerocolumna</taxon>
    </lineage>
</organism>
<sequence>MEDKQLVEIILKQVMEKLKSSQAEPKEAGLSEAEKPKVLILSEEHKTCCHEVLEHTDFTQIYQFECAMTMEYNCRIEDYEAVVLFSVSNINLGKLTAGIGDTLYLNLALQAILTGKKVYVPNEAVELFSYQAFAPKAFYSMMLEKIEFLKSCGLTFCELKDLGSALNTLKQEEEMGYSPAQVSFKKQAESKNNQQVHVLQDLKCTKQDVIIDKKVVTESDIKRAWEEGAVTVYTSDKAIISDLAKEFAKNRNILLKRSGL</sequence>
<dbReference type="EMBL" id="AP023367">
    <property type="protein sequence ID" value="BCJ94972.1"/>
    <property type="molecule type" value="Genomic_DNA"/>
</dbReference>
<reference evidence="1 2" key="1">
    <citation type="journal article" date="2016" name="Int. J. Syst. Evol. Microbiol.">
        <title>Descriptions of Anaerotaenia torta gen. nov., sp. nov. and Anaerocolumna cellulosilytica gen. nov., sp. nov. isolated from a methanogenic reactor of cattle waste.</title>
        <authorList>
            <person name="Uek A."/>
            <person name="Ohtaki Y."/>
            <person name="Kaku N."/>
            <person name="Ueki K."/>
        </authorList>
    </citation>
    <scope>NUCLEOTIDE SEQUENCE [LARGE SCALE GENOMIC DNA]</scope>
    <source>
        <strain evidence="1 2">SN021</strain>
    </source>
</reference>
<dbReference type="Proteomes" id="UP000515561">
    <property type="component" value="Chromosome"/>
</dbReference>
<evidence type="ECO:0000313" key="1">
    <source>
        <dbReference type="EMBL" id="BCJ94972.1"/>
    </source>
</evidence>
<gene>
    <name evidence="1" type="ORF">acsn021_25410</name>
</gene>
<name>A0A6S6R689_9FIRM</name>
<keyword evidence="2" id="KW-1185">Reference proteome</keyword>
<dbReference type="KEGG" id="acel:acsn021_25410"/>
<proteinExistence type="predicted"/>
<dbReference type="AlphaFoldDB" id="A0A6S6R689"/>
<evidence type="ECO:0000313" key="2">
    <source>
        <dbReference type="Proteomes" id="UP000515561"/>
    </source>
</evidence>
<accession>A0A6S6R689</accession>
<protein>
    <submittedName>
        <fullName evidence="1">Ethanolamine utilization protein</fullName>
    </submittedName>
</protein>